<dbReference type="InterPro" id="IPR006578">
    <property type="entry name" value="MADF-dom"/>
</dbReference>
<feature type="domain" description="MADF" evidence="1">
    <location>
        <begin position="6"/>
        <end position="72"/>
    </location>
</feature>
<proteinExistence type="predicted"/>
<evidence type="ECO:0000259" key="1">
    <source>
        <dbReference type="Pfam" id="PF10545"/>
    </source>
</evidence>
<dbReference type="Proteomes" id="UP001516400">
    <property type="component" value="Unassembled WGS sequence"/>
</dbReference>
<dbReference type="EMBL" id="JABFTP020000144">
    <property type="protein sequence ID" value="KAL3282024.1"/>
    <property type="molecule type" value="Genomic_DNA"/>
</dbReference>
<name>A0ABD2NU10_9CUCU</name>
<keyword evidence="3" id="KW-1185">Reference proteome</keyword>
<reference evidence="2 3" key="1">
    <citation type="journal article" date="2021" name="BMC Biol.">
        <title>Horizontally acquired antibacterial genes associated with adaptive radiation of ladybird beetles.</title>
        <authorList>
            <person name="Li H.S."/>
            <person name="Tang X.F."/>
            <person name="Huang Y.H."/>
            <person name="Xu Z.Y."/>
            <person name="Chen M.L."/>
            <person name="Du X.Y."/>
            <person name="Qiu B.Y."/>
            <person name="Chen P.T."/>
            <person name="Zhang W."/>
            <person name="Slipinski A."/>
            <person name="Escalona H.E."/>
            <person name="Waterhouse R.M."/>
            <person name="Zwick A."/>
            <person name="Pang H."/>
        </authorList>
    </citation>
    <scope>NUCLEOTIDE SEQUENCE [LARGE SCALE GENOMIC DNA]</scope>
    <source>
        <strain evidence="2">SYSU2018</strain>
    </source>
</reference>
<organism evidence="2 3">
    <name type="scientific">Cryptolaemus montrouzieri</name>
    <dbReference type="NCBI Taxonomy" id="559131"/>
    <lineage>
        <taxon>Eukaryota</taxon>
        <taxon>Metazoa</taxon>
        <taxon>Ecdysozoa</taxon>
        <taxon>Arthropoda</taxon>
        <taxon>Hexapoda</taxon>
        <taxon>Insecta</taxon>
        <taxon>Pterygota</taxon>
        <taxon>Neoptera</taxon>
        <taxon>Endopterygota</taxon>
        <taxon>Coleoptera</taxon>
        <taxon>Polyphaga</taxon>
        <taxon>Cucujiformia</taxon>
        <taxon>Coccinelloidea</taxon>
        <taxon>Coccinellidae</taxon>
        <taxon>Scymninae</taxon>
        <taxon>Scymnini</taxon>
        <taxon>Cryptolaemus</taxon>
    </lineage>
</organism>
<accession>A0ABD2NU10</accession>
<dbReference type="Pfam" id="PF10545">
    <property type="entry name" value="MADF_DNA_bdg"/>
    <property type="match status" value="1"/>
</dbReference>
<dbReference type="AlphaFoldDB" id="A0ABD2NU10"/>
<protein>
    <recommendedName>
        <fullName evidence="1">MADF domain-containing protein</fullName>
    </recommendedName>
</protein>
<comment type="caution">
    <text evidence="2">The sequence shown here is derived from an EMBL/GenBank/DDBJ whole genome shotgun (WGS) entry which is preliminary data.</text>
</comment>
<sequence length="78" mass="9307">MEEQIRPALYGITMRQYIDRNAKINLWEEVYLHTVNSWMSLSESQKKKKGSTIQEKWKNMRDSFAKKLAMQRGKSARL</sequence>
<evidence type="ECO:0000313" key="2">
    <source>
        <dbReference type="EMBL" id="KAL3282024.1"/>
    </source>
</evidence>
<gene>
    <name evidence="2" type="ORF">HHI36_005227</name>
</gene>
<evidence type="ECO:0000313" key="3">
    <source>
        <dbReference type="Proteomes" id="UP001516400"/>
    </source>
</evidence>